<dbReference type="SUPFAM" id="SSF54786">
    <property type="entry name" value="YcfA/nrd intein domain"/>
    <property type="match status" value="1"/>
</dbReference>
<dbReference type="GO" id="GO:0004519">
    <property type="term" value="F:endonuclease activity"/>
    <property type="evidence" value="ECO:0007669"/>
    <property type="project" value="UniProtKB-KW"/>
</dbReference>
<protein>
    <submittedName>
        <fullName evidence="8">Type II toxin-antitoxin system HicA family toxin</fullName>
    </submittedName>
</protein>
<dbReference type="RefSeq" id="WP_186742984.1">
    <property type="nucleotide sequence ID" value="NZ_CP060394.1"/>
</dbReference>
<dbReference type="Proteomes" id="UP000515312">
    <property type="component" value="Chromosome"/>
</dbReference>
<comment type="similarity">
    <text evidence="1">Belongs to the HicA mRNA interferase family.</text>
</comment>
<evidence type="ECO:0000256" key="2">
    <source>
        <dbReference type="ARBA" id="ARBA00022649"/>
    </source>
</evidence>
<gene>
    <name evidence="8" type="ORF">H7849_23940</name>
</gene>
<name>A0A7G8BHK7_9BACT</name>
<evidence type="ECO:0000256" key="4">
    <source>
        <dbReference type="ARBA" id="ARBA00022759"/>
    </source>
</evidence>
<evidence type="ECO:0000256" key="3">
    <source>
        <dbReference type="ARBA" id="ARBA00022722"/>
    </source>
</evidence>
<dbReference type="Gene3D" id="3.30.920.30">
    <property type="entry name" value="Hypothetical protein"/>
    <property type="match status" value="1"/>
</dbReference>
<accession>A0A7G8BHK7</accession>
<sequence length="73" mass="7876">MGKLGNVSGKEAVKAFQRAGWQLMGQVGSHSVLTKPGMRVNLSVPQHKELSTGTLRALIRVAGMTVDEFLELL</sequence>
<dbReference type="InterPro" id="IPR012933">
    <property type="entry name" value="HicA_mRNA_interferase"/>
</dbReference>
<reference evidence="8 9" key="1">
    <citation type="submission" date="2020-08" db="EMBL/GenBank/DDBJ databases">
        <title>Edaphobacter telluris sp. nov. and Acidobacterium dinghuensis sp. nov., two acidobacteria isolated from forest soil.</title>
        <authorList>
            <person name="Fu J."/>
            <person name="Qiu L."/>
        </authorList>
    </citation>
    <scope>NUCLEOTIDE SEQUENCE [LARGE SCALE GENOMIC DNA]</scope>
    <source>
        <strain evidence="8">4Y35</strain>
    </source>
</reference>
<dbReference type="Pfam" id="PF07927">
    <property type="entry name" value="HicA_toxin"/>
    <property type="match status" value="1"/>
</dbReference>
<dbReference type="AlphaFoldDB" id="A0A7G8BHK7"/>
<keyword evidence="9" id="KW-1185">Reference proteome</keyword>
<keyword evidence="7" id="KW-0346">Stress response</keyword>
<dbReference type="EMBL" id="CP060394">
    <property type="protein sequence ID" value="QNI32027.1"/>
    <property type="molecule type" value="Genomic_DNA"/>
</dbReference>
<evidence type="ECO:0000256" key="6">
    <source>
        <dbReference type="ARBA" id="ARBA00022884"/>
    </source>
</evidence>
<evidence type="ECO:0000256" key="1">
    <source>
        <dbReference type="ARBA" id="ARBA00006620"/>
    </source>
</evidence>
<dbReference type="GO" id="GO:0016787">
    <property type="term" value="F:hydrolase activity"/>
    <property type="evidence" value="ECO:0007669"/>
    <property type="project" value="UniProtKB-KW"/>
</dbReference>
<dbReference type="KEGG" id="adin:H7849_23940"/>
<evidence type="ECO:0000313" key="9">
    <source>
        <dbReference type="Proteomes" id="UP000515312"/>
    </source>
</evidence>
<proteinExistence type="inferred from homology"/>
<evidence type="ECO:0000256" key="5">
    <source>
        <dbReference type="ARBA" id="ARBA00022801"/>
    </source>
</evidence>
<evidence type="ECO:0000256" key="7">
    <source>
        <dbReference type="ARBA" id="ARBA00023016"/>
    </source>
</evidence>
<keyword evidence="3" id="KW-0540">Nuclease</keyword>
<evidence type="ECO:0000313" key="8">
    <source>
        <dbReference type="EMBL" id="QNI32027.1"/>
    </source>
</evidence>
<keyword evidence="2" id="KW-1277">Toxin-antitoxin system</keyword>
<dbReference type="GO" id="GO:0003729">
    <property type="term" value="F:mRNA binding"/>
    <property type="evidence" value="ECO:0007669"/>
    <property type="project" value="InterPro"/>
</dbReference>
<dbReference type="InterPro" id="IPR038570">
    <property type="entry name" value="HicA_sf"/>
</dbReference>
<keyword evidence="5" id="KW-0378">Hydrolase</keyword>
<keyword evidence="4" id="KW-0255">Endonuclease</keyword>
<organism evidence="8 9">
    <name type="scientific">Alloacidobacterium dinghuense</name>
    <dbReference type="NCBI Taxonomy" id="2763107"/>
    <lineage>
        <taxon>Bacteria</taxon>
        <taxon>Pseudomonadati</taxon>
        <taxon>Acidobacteriota</taxon>
        <taxon>Terriglobia</taxon>
        <taxon>Terriglobales</taxon>
        <taxon>Acidobacteriaceae</taxon>
        <taxon>Alloacidobacterium</taxon>
    </lineage>
</organism>
<keyword evidence="6" id="KW-0694">RNA-binding</keyword>